<dbReference type="PATRIC" id="fig|438.15.peg.2865"/>
<comment type="caution">
    <text evidence="2">The sequence shown here is derived from an EMBL/GenBank/DDBJ whole genome shotgun (WGS) entry which is preliminary data.</text>
</comment>
<reference evidence="2 3" key="1">
    <citation type="submission" date="2016-05" db="EMBL/GenBank/DDBJ databases">
        <title>Genome sequencing of Acetobacter pasteurianus strain SRCM100623.</title>
        <authorList>
            <person name="Song Y.R."/>
        </authorList>
    </citation>
    <scope>NUCLEOTIDE SEQUENCE [LARGE SCALE GENOMIC DNA]</scope>
    <source>
        <strain evidence="2 3">SRCM100623</strain>
    </source>
</reference>
<evidence type="ECO:0000313" key="2">
    <source>
        <dbReference type="EMBL" id="OAZ63017.1"/>
    </source>
</evidence>
<keyword evidence="1" id="KW-0812">Transmembrane</keyword>
<dbReference type="eggNOG" id="ENOG502ZX89">
    <property type="taxonomic scope" value="Bacteria"/>
</dbReference>
<sequence length="505" mass="55828">MGHCEGKITVAVRKTYQTIAGYMVAFVALTLLYVALGMTQPFNSDSVSTLLAAQDILHGNVLLKGWDLSTQSFYFTEILPYVVMFGLFGWHVSFYYIVPAMLWAIAMLLAFRIARLATGNTGWSLLVLLGAPSAFAVHLVLSPCYHVGAYVGMLLFWLMWLQKPQCLQSKSAFGTCARWSGTVLLVALLLSSDDLVKYTLALPVILAAIGFSLEQRTPKYVGLASSMVGALMLEHVIKTVLAHNGAFHVPGLWSSSFGSQSRASYNLSVLFSGFLQYFGADFFGKPITLSGSGRELFHLACAGGTVWSCFYALRKNRQWNLFDLSSVFAIVIMLAAFVFGELTMDEQSFRYLVFPCLLSVLLVIRHVQVPRGYGLLFGLCCILYAATILPHPVLGYAAANQKFPVNRTLEQMGLKQGFAPYWSAARNSVPFPARLAPVEFMPSGIKAFHTLSKRQWYEMGGNFIVCESADQARQAQTQFGPAQREIRIGSNTLLVWSHPFKVPQN</sequence>
<dbReference type="OrthoDB" id="6638213at2"/>
<name>A0A1A0CKY5_ACEPA</name>
<protein>
    <recommendedName>
        <fullName evidence="4">Glycosyltransferase RgtA/B/C/D-like domain-containing protein</fullName>
    </recommendedName>
</protein>
<accession>A0A1A0CKY5</accession>
<proteinExistence type="predicted"/>
<keyword evidence="1" id="KW-1133">Transmembrane helix</keyword>
<organism evidence="2 3">
    <name type="scientific">Acetobacter pasteurianus</name>
    <name type="common">Acetobacter turbidans</name>
    <dbReference type="NCBI Taxonomy" id="438"/>
    <lineage>
        <taxon>Bacteria</taxon>
        <taxon>Pseudomonadati</taxon>
        <taxon>Pseudomonadota</taxon>
        <taxon>Alphaproteobacteria</taxon>
        <taxon>Acetobacterales</taxon>
        <taxon>Acetobacteraceae</taxon>
        <taxon>Acetobacter</taxon>
    </lineage>
</organism>
<feature type="transmembrane region" description="Helical" evidence="1">
    <location>
        <begin position="351"/>
        <end position="369"/>
    </location>
</feature>
<feature type="transmembrane region" description="Helical" evidence="1">
    <location>
        <begin position="78"/>
        <end position="111"/>
    </location>
</feature>
<keyword evidence="1" id="KW-0472">Membrane</keyword>
<dbReference type="Proteomes" id="UP000093796">
    <property type="component" value="Unassembled WGS sequence"/>
</dbReference>
<dbReference type="RefSeq" id="WP_003628597.1">
    <property type="nucleotide sequence ID" value="NZ_LYUD01000148.1"/>
</dbReference>
<evidence type="ECO:0000313" key="3">
    <source>
        <dbReference type="Proteomes" id="UP000093796"/>
    </source>
</evidence>
<feature type="transmembrane region" description="Helical" evidence="1">
    <location>
        <begin position="319"/>
        <end position="339"/>
    </location>
</feature>
<feature type="transmembrane region" description="Helical" evidence="1">
    <location>
        <begin position="145"/>
        <end position="161"/>
    </location>
</feature>
<evidence type="ECO:0000256" key="1">
    <source>
        <dbReference type="SAM" id="Phobius"/>
    </source>
</evidence>
<dbReference type="AlphaFoldDB" id="A0A1A0CKY5"/>
<feature type="transmembrane region" description="Helical" evidence="1">
    <location>
        <begin position="20"/>
        <end position="38"/>
    </location>
</feature>
<evidence type="ECO:0008006" key="4">
    <source>
        <dbReference type="Google" id="ProtNLM"/>
    </source>
</evidence>
<feature type="transmembrane region" description="Helical" evidence="1">
    <location>
        <begin position="375"/>
        <end position="399"/>
    </location>
</feature>
<gene>
    <name evidence="2" type="ORF">SRCM100623_02585</name>
</gene>
<dbReference type="EMBL" id="LYUD01000148">
    <property type="protein sequence ID" value="OAZ63017.1"/>
    <property type="molecule type" value="Genomic_DNA"/>
</dbReference>